<dbReference type="InParanoid" id="A0A0G4EVX8"/>
<dbReference type="SMART" id="SM00861">
    <property type="entry name" value="Transket_pyr"/>
    <property type="match status" value="1"/>
</dbReference>
<dbReference type="InterPro" id="IPR033248">
    <property type="entry name" value="Transketolase_C"/>
</dbReference>
<organism evidence="8 9">
    <name type="scientific">Vitrella brassicaformis (strain CCMP3155)</name>
    <dbReference type="NCBI Taxonomy" id="1169540"/>
    <lineage>
        <taxon>Eukaryota</taxon>
        <taxon>Sar</taxon>
        <taxon>Alveolata</taxon>
        <taxon>Colpodellida</taxon>
        <taxon>Vitrellaceae</taxon>
        <taxon>Vitrella</taxon>
    </lineage>
</organism>
<dbReference type="GO" id="GO:0004739">
    <property type="term" value="F:pyruvate dehydrogenase (acetyl-transferring) activity"/>
    <property type="evidence" value="ECO:0007669"/>
    <property type="project" value="UniProtKB-EC"/>
</dbReference>
<comment type="cofactor">
    <cofactor evidence="1">
        <name>thiamine diphosphate</name>
        <dbReference type="ChEBI" id="CHEBI:58937"/>
    </cofactor>
</comment>
<feature type="signal peptide" evidence="6">
    <location>
        <begin position="1"/>
        <end position="21"/>
    </location>
</feature>
<accession>A0A0G4EVX8</accession>
<dbReference type="PANTHER" id="PTHR43257:SF2">
    <property type="entry name" value="PYRUVATE DEHYDROGENASE E1 COMPONENT SUBUNIT BETA"/>
    <property type="match status" value="1"/>
</dbReference>
<dbReference type="Gene3D" id="3.40.50.970">
    <property type="match status" value="1"/>
</dbReference>
<evidence type="ECO:0000313" key="9">
    <source>
        <dbReference type="Proteomes" id="UP000041254"/>
    </source>
</evidence>
<dbReference type="NCBIfam" id="NF006667">
    <property type="entry name" value="PRK09212.1"/>
    <property type="match status" value="1"/>
</dbReference>
<dbReference type="PANTHER" id="PTHR43257">
    <property type="entry name" value="PYRUVATE DEHYDROGENASE E1 COMPONENT BETA SUBUNIT"/>
    <property type="match status" value="1"/>
</dbReference>
<keyword evidence="2" id="KW-0560">Oxidoreductase</keyword>
<dbReference type="OMA" id="VRLCTKD"/>
<dbReference type="OrthoDB" id="10266385at2759"/>
<dbReference type="Pfam" id="PF02779">
    <property type="entry name" value="Transket_pyr"/>
    <property type="match status" value="1"/>
</dbReference>
<name>A0A0G4EVX8_VITBC</name>
<sequence length="403" mass="44054">MTDLLLLLLVVNAVAVWPWSAEGFVARNVLRRDGRPAVADARRPSAGRASPLYMGSAVLDGDKVNGKSVKDWTVERTMFQALHMATAEEMERDPTVCLIGEDVGHYGGSYKVSKDLHYRFGNFQVMDTPIVENTFTGMAIGAAATGLRPIVEGMNMGFLLLAYNQIANNAGMMRYTSGGQYDIPVVIRGPGGIGKQLGPEHSQRLEAYLNAVPGLKLVACSTPRNARGLLKAAIRDNNPVVFFEHVLLYNLKEEIPYLPYTQAIDKAELVKEGKDLTVLCYSRQRHVAVEAAKRLEKTGLSLEIIDLISLKPLDVEAIKKSISKTHRCIILEESSKAGGVGADILSCVIENCSDTLADVPTRVGAKDIPTPYNAKLEEATVPSVEDVMAQVMWMMTPHMVAKR</sequence>
<evidence type="ECO:0000256" key="6">
    <source>
        <dbReference type="SAM" id="SignalP"/>
    </source>
</evidence>
<dbReference type="InterPro" id="IPR009014">
    <property type="entry name" value="Transketo_C/PFOR_II"/>
</dbReference>
<gene>
    <name evidence="8" type="ORF">Vbra_13704</name>
</gene>
<evidence type="ECO:0000256" key="2">
    <source>
        <dbReference type="ARBA" id="ARBA00023002"/>
    </source>
</evidence>
<dbReference type="Proteomes" id="UP000041254">
    <property type="component" value="Unassembled WGS sequence"/>
</dbReference>
<dbReference type="PhylomeDB" id="A0A0G4EVX8"/>
<comment type="catalytic activity">
    <reaction evidence="5">
        <text>N(6)-[(R)-lipoyl]-L-lysyl-[protein] + pyruvate + H(+) = N(6)-[(R)-S(8)-acetyldihydrolipoyl]-L-lysyl-[protein] + CO2</text>
        <dbReference type="Rhea" id="RHEA:19189"/>
        <dbReference type="Rhea" id="RHEA-COMP:10474"/>
        <dbReference type="Rhea" id="RHEA-COMP:10478"/>
        <dbReference type="ChEBI" id="CHEBI:15361"/>
        <dbReference type="ChEBI" id="CHEBI:15378"/>
        <dbReference type="ChEBI" id="CHEBI:16526"/>
        <dbReference type="ChEBI" id="CHEBI:83099"/>
        <dbReference type="ChEBI" id="CHEBI:83111"/>
        <dbReference type="EC" id="1.2.4.1"/>
    </reaction>
</comment>
<evidence type="ECO:0000313" key="8">
    <source>
        <dbReference type="EMBL" id="CEM02587.1"/>
    </source>
</evidence>
<dbReference type="Gene3D" id="3.40.50.920">
    <property type="match status" value="1"/>
</dbReference>
<evidence type="ECO:0000256" key="4">
    <source>
        <dbReference type="ARBA" id="ARBA00025211"/>
    </source>
</evidence>
<evidence type="ECO:0000259" key="7">
    <source>
        <dbReference type="SMART" id="SM00861"/>
    </source>
</evidence>
<evidence type="ECO:0000256" key="1">
    <source>
        <dbReference type="ARBA" id="ARBA00001964"/>
    </source>
</evidence>
<keyword evidence="6" id="KW-0732">Signal</keyword>
<feature type="domain" description="Transketolase-like pyrimidine-binding" evidence="7">
    <location>
        <begin position="76"/>
        <end position="251"/>
    </location>
</feature>
<proteinExistence type="predicted"/>
<feature type="chain" id="PRO_5005188225" description="Transketolase-like pyrimidine-binding domain-containing protein" evidence="6">
    <location>
        <begin position="22"/>
        <end position="403"/>
    </location>
</feature>
<dbReference type="InterPro" id="IPR029061">
    <property type="entry name" value="THDP-binding"/>
</dbReference>
<dbReference type="VEuPathDB" id="CryptoDB:Vbra_13704"/>
<dbReference type="STRING" id="1169540.A0A0G4EVX8"/>
<dbReference type="FunFam" id="3.40.50.970:FF:000001">
    <property type="entry name" value="Pyruvate dehydrogenase E1 beta subunit"/>
    <property type="match status" value="1"/>
</dbReference>
<reference evidence="8 9" key="1">
    <citation type="submission" date="2014-11" db="EMBL/GenBank/DDBJ databases">
        <authorList>
            <person name="Zhu J."/>
            <person name="Qi W."/>
            <person name="Song R."/>
        </authorList>
    </citation>
    <scope>NUCLEOTIDE SEQUENCE [LARGE SCALE GENOMIC DNA]</scope>
</reference>
<protein>
    <recommendedName>
        <fullName evidence="7">Transketolase-like pyrimidine-binding domain-containing protein</fullName>
    </recommendedName>
</protein>
<dbReference type="AlphaFoldDB" id="A0A0G4EVX8"/>
<dbReference type="SUPFAM" id="SSF52922">
    <property type="entry name" value="TK C-terminal domain-like"/>
    <property type="match status" value="1"/>
</dbReference>
<dbReference type="EMBL" id="CDMY01000330">
    <property type="protein sequence ID" value="CEM02587.1"/>
    <property type="molecule type" value="Genomic_DNA"/>
</dbReference>
<dbReference type="InterPro" id="IPR005475">
    <property type="entry name" value="Transketolase-like_Pyr-bd"/>
</dbReference>
<dbReference type="FunFam" id="3.40.50.920:FF:000001">
    <property type="entry name" value="Pyruvate dehydrogenase E1 beta subunit"/>
    <property type="match status" value="1"/>
</dbReference>
<comment type="function">
    <text evidence="4">The pyruvate dehydrogenase complex catalyzes the overall conversion of pyruvate to acetyl-CoA and CO(2). It contains multiple copies of three enzymatic components: pyruvate dehydrogenase (E1), dihydrolipoamide acetyltransferase (E2) and lipoamide dehydrogenase (E3).</text>
</comment>
<keyword evidence="3" id="KW-0786">Thiamine pyrophosphate</keyword>
<keyword evidence="9" id="KW-1185">Reference proteome</keyword>
<evidence type="ECO:0000256" key="3">
    <source>
        <dbReference type="ARBA" id="ARBA00023052"/>
    </source>
</evidence>
<dbReference type="SUPFAM" id="SSF52518">
    <property type="entry name" value="Thiamin diphosphate-binding fold (THDP-binding)"/>
    <property type="match status" value="1"/>
</dbReference>
<dbReference type="Pfam" id="PF02780">
    <property type="entry name" value="Transketolase_C"/>
    <property type="match status" value="1"/>
</dbReference>
<dbReference type="FunCoup" id="A0A0G4EVX8">
    <property type="interactions" value="231"/>
</dbReference>
<dbReference type="CDD" id="cd07036">
    <property type="entry name" value="TPP_PYR_E1-PDHc-beta_like"/>
    <property type="match status" value="1"/>
</dbReference>
<evidence type="ECO:0000256" key="5">
    <source>
        <dbReference type="ARBA" id="ARBA00051231"/>
    </source>
</evidence>